<proteinExistence type="inferred from homology"/>
<dbReference type="AlphaFoldDB" id="A0ABD1FMK6"/>
<organism evidence="2 3">
    <name type="scientific">Salvia divinorum</name>
    <name type="common">Maria pastora</name>
    <name type="synonym">Diviner's sage</name>
    <dbReference type="NCBI Taxonomy" id="28513"/>
    <lineage>
        <taxon>Eukaryota</taxon>
        <taxon>Viridiplantae</taxon>
        <taxon>Streptophyta</taxon>
        <taxon>Embryophyta</taxon>
        <taxon>Tracheophyta</taxon>
        <taxon>Spermatophyta</taxon>
        <taxon>Magnoliopsida</taxon>
        <taxon>eudicotyledons</taxon>
        <taxon>Gunneridae</taxon>
        <taxon>Pentapetalae</taxon>
        <taxon>asterids</taxon>
        <taxon>lamiids</taxon>
        <taxon>Lamiales</taxon>
        <taxon>Lamiaceae</taxon>
        <taxon>Nepetoideae</taxon>
        <taxon>Mentheae</taxon>
        <taxon>Salviinae</taxon>
        <taxon>Salvia</taxon>
        <taxon>Salvia subgen. Calosphace</taxon>
    </lineage>
</organism>
<dbReference type="Gene3D" id="2.40.160.200">
    <property type="entry name" value="LURP1-related"/>
    <property type="match status" value="1"/>
</dbReference>
<reference evidence="2 3" key="1">
    <citation type="submission" date="2024-06" db="EMBL/GenBank/DDBJ databases">
        <title>A chromosome level genome sequence of Diviner's sage (Salvia divinorum).</title>
        <authorList>
            <person name="Ford S.A."/>
            <person name="Ro D.-K."/>
            <person name="Ness R.W."/>
            <person name="Phillips M.A."/>
        </authorList>
    </citation>
    <scope>NUCLEOTIDE SEQUENCE [LARGE SCALE GENOMIC DNA]</scope>
    <source>
        <strain evidence="2">SAF-2024a</strain>
        <tissue evidence="2">Leaf</tissue>
    </source>
</reference>
<dbReference type="InterPro" id="IPR007612">
    <property type="entry name" value="LOR"/>
</dbReference>
<dbReference type="PANTHER" id="PTHR31087">
    <property type="match status" value="1"/>
</dbReference>
<dbReference type="PANTHER" id="PTHR31087:SF17">
    <property type="entry name" value="PROTEIN LURP-ONE-RELATED 14-RELATED"/>
    <property type="match status" value="1"/>
</dbReference>
<keyword evidence="3" id="KW-1185">Reference proteome</keyword>
<evidence type="ECO:0000313" key="2">
    <source>
        <dbReference type="EMBL" id="KAL1533084.1"/>
    </source>
</evidence>
<evidence type="ECO:0000256" key="1">
    <source>
        <dbReference type="ARBA" id="ARBA00005437"/>
    </source>
</evidence>
<gene>
    <name evidence="2" type="ORF">AAHA92_33019</name>
</gene>
<evidence type="ECO:0000313" key="3">
    <source>
        <dbReference type="Proteomes" id="UP001567538"/>
    </source>
</evidence>
<dbReference type="EMBL" id="JBEAFC010000014">
    <property type="protein sequence ID" value="KAL1533084.1"/>
    <property type="molecule type" value="Genomic_DNA"/>
</dbReference>
<name>A0ABD1FMK6_SALDI</name>
<dbReference type="Proteomes" id="UP001567538">
    <property type="component" value="Unassembled WGS sequence"/>
</dbReference>
<dbReference type="InterPro" id="IPR025659">
    <property type="entry name" value="Tubby-like_C"/>
</dbReference>
<protein>
    <submittedName>
        <fullName evidence="2">Protein LURP-one-related 14-like</fullName>
    </submittedName>
</protein>
<dbReference type="SUPFAM" id="SSF54518">
    <property type="entry name" value="Tubby C-terminal domain-like"/>
    <property type="match status" value="1"/>
</dbReference>
<comment type="similarity">
    <text evidence="1">Belongs to the LOR family.</text>
</comment>
<sequence>MFVPEIRHFVPTVSIVGEDYCYPYLVDLAVNKTVGLSTKHVCVFDGTGTLLVQVIGGFWQFNKKRTMYNSFGAPIITMRRKAHQEWIVHSGERPDESNLLYTVYKPQSFQLKRKLEIFVSSNITRGNCDFRVIGSYTCQSFKVYKGETVVAEVKDSSKLKSFGKGSFQARIYPGIDYAFVVSLLLIFTEIHF</sequence>
<comment type="caution">
    <text evidence="2">The sequence shown here is derived from an EMBL/GenBank/DDBJ whole genome shotgun (WGS) entry which is preliminary data.</text>
</comment>
<dbReference type="Pfam" id="PF04525">
    <property type="entry name" value="LOR"/>
    <property type="match status" value="1"/>
</dbReference>
<dbReference type="InterPro" id="IPR038595">
    <property type="entry name" value="LOR_sf"/>
</dbReference>
<accession>A0ABD1FMK6</accession>